<keyword evidence="5 6" id="KW-0472">Membrane</keyword>
<feature type="transmembrane region" description="Helical" evidence="6">
    <location>
        <begin position="209"/>
        <end position="229"/>
    </location>
</feature>
<evidence type="ECO:0000256" key="2">
    <source>
        <dbReference type="ARBA" id="ARBA00009773"/>
    </source>
</evidence>
<feature type="transmembrane region" description="Helical" evidence="6">
    <location>
        <begin position="304"/>
        <end position="331"/>
    </location>
</feature>
<feature type="transmembrane region" description="Helical" evidence="6">
    <location>
        <begin position="7"/>
        <end position="27"/>
    </location>
</feature>
<evidence type="ECO:0000313" key="7">
    <source>
        <dbReference type="EMBL" id="GBR76420.1"/>
    </source>
</evidence>
<name>A0A388THJ8_9BACT</name>
<proteinExistence type="inferred from homology"/>
<evidence type="ECO:0000313" key="8">
    <source>
        <dbReference type="Proteomes" id="UP000275925"/>
    </source>
</evidence>
<feature type="transmembrane region" description="Helical" evidence="6">
    <location>
        <begin position="241"/>
        <end position="266"/>
    </location>
</feature>
<evidence type="ECO:0000256" key="1">
    <source>
        <dbReference type="ARBA" id="ARBA00004141"/>
    </source>
</evidence>
<dbReference type="GO" id="GO:0016020">
    <property type="term" value="C:membrane"/>
    <property type="evidence" value="ECO:0007669"/>
    <property type="project" value="UniProtKB-SubCell"/>
</dbReference>
<comment type="caution">
    <text evidence="7">The sequence shown here is derived from an EMBL/GenBank/DDBJ whole genome shotgun (WGS) entry which is preliminary data.</text>
</comment>
<reference evidence="7 8" key="1">
    <citation type="journal article" date="2019" name="ISME J.">
        <title>Genome analyses of uncultured TG2/ZB3 bacteria in 'Margulisbacteria' specifically attached to ectosymbiotic spirochetes of protists in the termite gut.</title>
        <authorList>
            <person name="Utami Y.D."/>
            <person name="Kuwahara H."/>
            <person name="Igai K."/>
            <person name="Murakami T."/>
            <person name="Sugaya K."/>
            <person name="Morikawa T."/>
            <person name="Nagura Y."/>
            <person name="Yuki M."/>
            <person name="Deevong P."/>
            <person name="Inoue T."/>
            <person name="Kihara K."/>
            <person name="Lo N."/>
            <person name="Yamada A."/>
            <person name="Ohkuma M."/>
            <person name="Hongoh Y."/>
        </authorList>
    </citation>
    <scope>NUCLEOTIDE SEQUENCE [LARGE SCALE GENOMIC DNA]</scope>
    <source>
        <strain evidence="7">NkOx7-02</strain>
    </source>
</reference>
<protein>
    <submittedName>
        <fullName evidence="7">PurR-regulated permease PerM</fullName>
    </submittedName>
</protein>
<keyword evidence="4 6" id="KW-1133">Transmembrane helix</keyword>
<dbReference type="EMBL" id="BGZO01000027">
    <property type="protein sequence ID" value="GBR76420.1"/>
    <property type="molecule type" value="Genomic_DNA"/>
</dbReference>
<feature type="transmembrane region" description="Helical" evidence="6">
    <location>
        <begin position="33"/>
        <end position="51"/>
    </location>
</feature>
<dbReference type="AlphaFoldDB" id="A0A388THJ8"/>
<feature type="transmembrane region" description="Helical" evidence="6">
    <location>
        <begin position="272"/>
        <end position="292"/>
    </location>
</feature>
<dbReference type="Proteomes" id="UP000275925">
    <property type="component" value="Unassembled WGS sequence"/>
</dbReference>
<keyword evidence="8" id="KW-1185">Reference proteome</keyword>
<accession>A0A388THJ8</accession>
<gene>
    <name evidence="7" type="ORF">NO2_0967</name>
</gene>
<dbReference type="PANTHER" id="PTHR21716">
    <property type="entry name" value="TRANSMEMBRANE PROTEIN"/>
    <property type="match status" value="1"/>
</dbReference>
<evidence type="ECO:0000256" key="6">
    <source>
        <dbReference type="SAM" id="Phobius"/>
    </source>
</evidence>
<organism evidence="7 8">
    <name type="scientific">Candidatus Termititenax persephonae</name>
    <dbReference type="NCBI Taxonomy" id="2218525"/>
    <lineage>
        <taxon>Bacteria</taxon>
        <taxon>Bacillati</taxon>
        <taxon>Candidatus Margulisiibacteriota</taxon>
        <taxon>Candidatus Termititenacia</taxon>
        <taxon>Candidatus Termititenacales</taxon>
        <taxon>Candidatus Termititenacaceae</taxon>
        <taxon>Candidatus Termititenax</taxon>
    </lineage>
</organism>
<dbReference type="Pfam" id="PF01594">
    <property type="entry name" value="AI-2E_transport"/>
    <property type="match status" value="1"/>
</dbReference>
<sequence length="345" mass="39398">MTKFKTYQQFFLLALAVVICVLSYFIVRPMLTSVLSAIILAYLFYPLYLWWRRILVRLPEKLCSRLAVILTIVVIFLIFLIPLFVCIALLWSKIKEAEFFLSTFLPQILAGNEWVQQLIALPLLRELNIRIDLWQMFGAVWALVFKTLQTIFTQLPVLVLGTIVALFITYYILRNAQSILDFLKEIFPLSNRQYARIRKDFSGLGRGMIVSQLAIGIVQFVLITVACLICGLPNVLMLGTLAFVVGSIPFISAVLVWLGIMIYMFISVGLHWQTVFMFIYGLVLVCNVENFVRPKILSDNVQINPVFMLIGFIGGFLLFGIPGILIGPFILTMFELALEIFKQLE</sequence>
<keyword evidence="3 6" id="KW-0812">Transmembrane</keyword>
<evidence type="ECO:0000256" key="4">
    <source>
        <dbReference type="ARBA" id="ARBA00022989"/>
    </source>
</evidence>
<dbReference type="InterPro" id="IPR002549">
    <property type="entry name" value="AI-2E-like"/>
</dbReference>
<dbReference type="PANTHER" id="PTHR21716:SF4">
    <property type="entry name" value="TRANSMEMBRANE PROTEIN 245"/>
    <property type="match status" value="1"/>
</dbReference>
<evidence type="ECO:0000256" key="5">
    <source>
        <dbReference type="ARBA" id="ARBA00023136"/>
    </source>
</evidence>
<comment type="subcellular location">
    <subcellularLocation>
        <location evidence="1">Membrane</location>
        <topology evidence="1">Multi-pass membrane protein</topology>
    </subcellularLocation>
</comment>
<comment type="similarity">
    <text evidence="2">Belongs to the autoinducer-2 exporter (AI-2E) (TC 2.A.86) family.</text>
</comment>
<evidence type="ECO:0000256" key="3">
    <source>
        <dbReference type="ARBA" id="ARBA00022692"/>
    </source>
</evidence>
<feature type="transmembrane region" description="Helical" evidence="6">
    <location>
        <begin position="63"/>
        <end position="91"/>
    </location>
</feature>
<feature type="transmembrane region" description="Helical" evidence="6">
    <location>
        <begin position="155"/>
        <end position="173"/>
    </location>
</feature>